<evidence type="ECO:0000259" key="1">
    <source>
        <dbReference type="Pfam" id="PF00108"/>
    </source>
</evidence>
<dbReference type="InterPro" id="IPR002155">
    <property type="entry name" value="Thiolase"/>
</dbReference>
<evidence type="ECO:0000259" key="2">
    <source>
        <dbReference type="Pfam" id="PF22691"/>
    </source>
</evidence>
<dbReference type="Pfam" id="PF22691">
    <property type="entry name" value="Thiolase_C_1"/>
    <property type="match status" value="1"/>
</dbReference>
<reference evidence="3" key="1">
    <citation type="journal article" date="2022" name="Int. J. Syst. Evol. Microbiol.">
        <title>Pseudomonas aegrilactucae sp. nov. and Pseudomonas morbosilactucae sp. nov., pathogens causing bacterial rot of lettuce in Japan.</title>
        <authorList>
            <person name="Sawada H."/>
            <person name="Fujikawa T."/>
            <person name="Satou M."/>
        </authorList>
    </citation>
    <scope>NUCLEOTIDE SEQUENCE</scope>
    <source>
        <strain evidence="3">0166_1</strain>
    </source>
</reference>
<organism evidence="3 4">
    <name type="scientific">Capillimicrobium parvum</name>
    <dbReference type="NCBI Taxonomy" id="2884022"/>
    <lineage>
        <taxon>Bacteria</taxon>
        <taxon>Bacillati</taxon>
        <taxon>Actinomycetota</taxon>
        <taxon>Thermoleophilia</taxon>
        <taxon>Solirubrobacterales</taxon>
        <taxon>Capillimicrobiaceae</taxon>
        <taxon>Capillimicrobium</taxon>
    </lineage>
</organism>
<dbReference type="PIRSF" id="PIRSF000429">
    <property type="entry name" value="Ac-CoA_Ac_transf"/>
    <property type="match status" value="1"/>
</dbReference>
<dbReference type="Proteomes" id="UP001162834">
    <property type="component" value="Chromosome"/>
</dbReference>
<feature type="domain" description="Thiolase N-terminal" evidence="1">
    <location>
        <begin position="4"/>
        <end position="223"/>
    </location>
</feature>
<evidence type="ECO:0000313" key="4">
    <source>
        <dbReference type="Proteomes" id="UP001162834"/>
    </source>
</evidence>
<proteinExistence type="predicted"/>
<feature type="domain" description="Thiolase C-terminal" evidence="2">
    <location>
        <begin position="249"/>
        <end position="365"/>
    </location>
</feature>
<dbReference type="AlphaFoldDB" id="A0A9E6XXG7"/>
<evidence type="ECO:0000313" key="3">
    <source>
        <dbReference type="EMBL" id="UGS35571.1"/>
    </source>
</evidence>
<accession>A0A9E6XXG7</accession>
<gene>
    <name evidence="3" type="ORF">DSM104329_01964</name>
</gene>
<dbReference type="PANTHER" id="PTHR42870:SF1">
    <property type="entry name" value="NON-SPECIFIC LIPID-TRANSFER PROTEIN-LIKE 2"/>
    <property type="match status" value="1"/>
</dbReference>
<protein>
    <recommendedName>
        <fullName evidence="5">Thiolase family protein</fullName>
    </recommendedName>
</protein>
<keyword evidence="4" id="KW-1185">Reference proteome</keyword>
<dbReference type="EMBL" id="CP087164">
    <property type="protein sequence ID" value="UGS35571.1"/>
    <property type="molecule type" value="Genomic_DNA"/>
</dbReference>
<dbReference type="Gene3D" id="3.40.47.10">
    <property type="match status" value="1"/>
</dbReference>
<dbReference type="CDD" id="cd00829">
    <property type="entry name" value="SCP-x_thiolase"/>
    <property type="match status" value="1"/>
</dbReference>
<dbReference type="PANTHER" id="PTHR42870">
    <property type="entry name" value="ACETYL-COA C-ACETYLTRANSFERASE"/>
    <property type="match status" value="1"/>
</dbReference>
<name>A0A9E6XXG7_9ACTN</name>
<dbReference type="KEGG" id="sbae:DSM104329_01964"/>
<dbReference type="SUPFAM" id="SSF53901">
    <property type="entry name" value="Thiolase-like"/>
    <property type="match status" value="2"/>
</dbReference>
<dbReference type="InterPro" id="IPR020616">
    <property type="entry name" value="Thiolase_N"/>
</dbReference>
<dbReference type="InterPro" id="IPR055140">
    <property type="entry name" value="Thiolase_C_2"/>
</dbReference>
<dbReference type="Pfam" id="PF00108">
    <property type="entry name" value="Thiolase_N"/>
    <property type="match status" value="1"/>
</dbReference>
<dbReference type="GO" id="GO:0016747">
    <property type="term" value="F:acyltransferase activity, transferring groups other than amino-acyl groups"/>
    <property type="evidence" value="ECO:0007669"/>
    <property type="project" value="InterPro"/>
</dbReference>
<evidence type="ECO:0008006" key="5">
    <source>
        <dbReference type="Google" id="ProtNLM"/>
    </source>
</evidence>
<dbReference type="InterPro" id="IPR016039">
    <property type="entry name" value="Thiolase-like"/>
</dbReference>
<dbReference type="RefSeq" id="WP_259315254.1">
    <property type="nucleotide sequence ID" value="NZ_CP087164.1"/>
</dbReference>
<sequence>MSSILGTGITPIGRHLEQSLAELAQAAAGDALADAGVDRSDVDTVVFANAFAGMVQGQESVRGQVVLGRAGFAGAAIYNVENACASGSSAVALAHRLLQAAASECALVVGAEKLHHASRDVSLRALATATDIDEIDEDDVARGVFMAHYAGKGREYLDAHDGQIEHFALAAARSSRNGARNPSAQFRVACTPDEVLAARPIIDPLTLLMCSPISDGAAAVVLGRQRPGAPRIQASATVSGCDGRDPSIEAARKAFSEASVSPDQLDVLEVHDAAIPGELLALEALGVCGKGEAGPWIADGRSDLDGDVAVNTSGGLVRRGHPIGATGVAQIVEVADQLRGRAGERQVEGARLGACHNAGGVLCDEPAVAVVTVMEAA</sequence>